<comment type="caution">
    <text evidence="3">The sequence shown here is derived from an EMBL/GenBank/DDBJ whole genome shotgun (WGS) entry which is preliminary data.</text>
</comment>
<dbReference type="Proteomes" id="UP000610746">
    <property type="component" value="Unassembled WGS sequence"/>
</dbReference>
<accession>A0A8J8GD96</accession>
<organism evidence="3 4">
    <name type="scientific">Frigoriflavimonas asaccharolytica</name>
    <dbReference type="NCBI Taxonomy" id="2735899"/>
    <lineage>
        <taxon>Bacteria</taxon>
        <taxon>Pseudomonadati</taxon>
        <taxon>Bacteroidota</taxon>
        <taxon>Flavobacteriia</taxon>
        <taxon>Flavobacteriales</taxon>
        <taxon>Weeksellaceae</taxon>
        <taxon>Frigoriflavimonas</taxon>
    </lineage>
</organism>
<proteinExistence type="predicted"/>
<feature type="domain" description="MoxR-vWA-beta-propeller ternary system" evidence="2">
    <location>
        <begin position="704"/>
        <end position="785"/>
    </location>
</feature>
<protein>
    <submittedName>
        <fullName evidence="3">Uncharacterized protein</fullName>
    </submittedName>
</protein>
<dbReference type="EMBL" id="JABSNO010000025">
    <property type="protein sequence ID" value="NRS93652.1"/>
    <property type="molecule type" value="Genomic_DNA"/>
</dbReference>
<evidence type="ECO:0000259" key="1">
    <source>
        <dbReference type="Pfam" id="PF19915"/>
    </source>
</evidence>
<evidence type="ECO:0000313" key="4">
    <source>
        <dbReference type="Proteomes" id="UP000610746"/>
    </source>
</evidence>
<evidence type="ECO:0000313" key="3">
    <source>
        <dbReference type="EMBL" id="NRS93652.1"/>
    </source>
</evidence>
<reference evidence="3" key="1">
    <citation type="submission" date="2020-05" db="EMBL/GenBank/DDBJ databases">
        <title>Genomic Encyclopedia of Type Strains, Phase IV (KMG-V): Genome sequencing to study the core and pangenomes of soil and plant-associated prokaryotes.</title>
        <authorList>
            <person name="Whitman W."/>
        </authorList>
    </citation>
    <scope>NUCLEOTIDE SEQUENCE</scope>
    <source>
        <strain evidence="3">16F</strain>
    </source>
</reference>
<dbReference type="Pfam" id="PF19917">
    <property type="entry name" value="bpX1"/>
    <property type="match status" value="1"/>
</dbReference>
<dbReference type="RefSeq" id="WP_173780204.1">
    <property type="nucleotide sequence ID" value="NZ_JABSNO010000025.1"/>
</dbReference>
<dbReference type="Pfam" id="PF19915">
    <property type="entry name" value="bpX0"/>
    <property type="match status" value="1"/>
</dbReference>
<feature type="domain" description="MoxR-vWA-beta-propeller ternary system" evidence="1">
    <location>
        <begin position="42"/>
        <end position="195"/>
    </location>
</feature>
<keyword evidence="4" id="KW-1185">Reference proteome</keyword>
<dbReference type="InterPro" id="IPR045553">
    <property type="entry name" value="bpX1"/>
</dbReference>
<evidence type="ECO:0000259" key="2">
    <source>
        <dbReference type="Pfam" id="PF19917"/>
    </source>
</evidence>
<name>A0A8J8GD96_9FLAO</name>
<dbReference type="AlphaFoldDB" id="A0A8J8GD96"/>
<sequence length="792" mass="91720">MNFRTYFQQYQNNFWEWENDDSIEDQFFTTFNMINIPNVGPISYIAYALEILKTLSDNGLPPFGSFLLVLYAASREDFRKIDGLIYFIKSKCEKFNKIGNFPIEHENAILFLENINNLGKNLKKGQNKILLFNTIFKDAHYKLSSSDSKNIIENIHANFSAFDLSFKNNFSKDVFSRDLKVLNLLHEKFPTEKAISNAMFGYTEIEEIEEEIVEEENSTDNEIDEDLLENLIKEPETFHIGSLIKRLWSGMKIPMHQYSPGNHPLGGIADITNKGSFDRMLLSEFANDDDVFVSRVANNEVLFIEREIPPEENIYERILIIDASIKNWGTPKTLAFSTAIAIAKHPKANTDYKIFVAANEMKEVSLNTVEDVIEGATKISAQLHSTNVLNDFLENLAIKKGAEVFLLLSEDALKSAEMQRLIQEHRNILSFVISSNSEGIINFHKYTKGTRKHIQKVMLPLEELWKQKREKKANKENKTGLPLIYPLLFPVKSDFIAEFLIDDYQYILTKSKSLIRRFINEMYNYDYDRDIKGAEVLFEKISIKNRGNFGFGIHTNGDHYLIQYLYEQRKIYILNLTLNQFYETNIPKDFDAGSTLTPVFYENKFYIYYSPKNEGLEIFILEDKAQIISVETNNKDVNEIFDYINNSDYIITNYQNILSNINSISVNISKNLLIGKHELSLQNYFYLDKINDSNSLKNSVREGNTFTFSEESNIVLDKRGILIFESHNPEIPKFYITSIVNGYLGVASETEIAGNPYYYPKENTLEVIDNSEFIIKYFLPFIQNIIDYGTED</sequence>
<gene>
    <name evidence="3" type="ORF">HNQ03_002743</name>
</gene>
<dbReference type="InterPro" id="IPR045554">
    <property type="entry name" value="bpX0"/>
</dbReference>